<keyword evidence="4" id="KW-0540">Nuclease</keyword>
<dbReference type="InterPro" id="IPR006085">
    <property type="entry name" value="XPG_DNA_repair_N"/>
</dbReference>
<protein>
    <submittedName>
        <fullName evidence="4">XPG/Rad2 endonuclease</fullName>
    </submittedName>
</protein>
<dbReference type="Proteomes" id="UP000265618">
    <property type="component" value="Unassembled WGS sequence"/>
</dbReference>
<keyword evidence="4" id="KW-0255">Endonuclease</keyword>
<accession>A0A9K3CUC3</accession>
<name>A0A9K3CUC3_9EUKA</name>
<feature type="domain" description="XPG N-terminal" evidence="3">
    <location>
        <begin position="1"/>
        <end position="100"/>
    </location>
</feature>
<dbReference type="SUPFAM" id="SSF88723">
    <property type="entry name" value="PIN domain-like"/>
    <property type="match status" value="1"/>
</dbReference>
<evidence type="ECO:0000259" key="3">
    <source>
        <dbReference type="SMART" id="SM00485"/>
    </source>
</evidence>
<proteinExistence type="predicted"/>
<dbReference type="GO" id="GO:0004519">
    <property type="term" value="F:endonuclease activity"/>
    <property type="evidence" value="ECO:0007669"/>
    <property type="project" value="UniProtKB-KW"/>
</dbReference>
<evidence type="ECO:0000313" key="4">
    <source>
        <dbReference type="EMBL" id="GIQ83072.1"/>
    </source>
</evidence>
<gene>
    <name evidence="4" type="ORF">KIPB_004324</name>
</gene>
<evidence type="ECO:0000313" key="5">
    <source>
        <dbReference type="Proteomes" id="UP000265618"/>
    </source>
</evidence>
<dbReference type="Pfam" id="PF00752">
    <property type="entry name" value="XPG_N"/>
    <property type="match status" value="1"/>
</dbReference>
<evidence type="ECO:0000256" key="2">
    <source>
        <dbReference type="SAM" id="MobiDB-lite"/>
    </source>
</evidence>
<keyword evidence="1" id="KW-0175">Coiled coil</keyword>
<feature type="coiled-coil region" evidence="1">
    <location>
        <begin position="296"/>
        <end position="323"/>
    </location>
</feature>
<dbReference type="OrthoDB" id="1937206at2759"/>
<keyword evidence="4" id="KW-0378">Hydrolase</keyword>
<dbReference type="Gene3D" id="3.40.50.1010">
    <property type="entry name" value="5'-nuclease"/>
    <property type="match status" value="1"/>
</dbReference>
<dbReference type="SMART" id="SM00485">
    <property type="entry name" value="XPGN"/>
    <property type="match status" value="1"/>
</dbReference>
<dbReference type="EMBL" id="BDIP01000914">
    <property type="protein sequence ID" value="GIQ83072.1"/>
    <property type="molecule type" value="Genomic_DNA"/>
</dbReference>
<reference evidence="4 5" key="1">
    <citation type="journal article" date="2018" name="PLoS ONE">
        <title>The draft genome of Kipferlia bialata reveals reductive genome evolution in fornicate parasites.</title>
        <authorList>
            <person name="Tanifuji G."/>
            <person name="Takabayashi S."/>
            <person name="Kume K."/>
            <person name="Takagi M."/>
            <person name="Nakayama T."/>
            <person name="Kamikawa R."/>
            <person name="Inagaki Y."/>
            <person name="Hashimoto T."/>
        </authorList>
    </citation>
    <scope>NUCLEOTIDE SEQUENCE [LARGE SCALE GENOMIC DNA]</scope>
    <source>
        <strain evidence="4">NY0173</strain>
    </source>
</reference>
<sequence>MGIKNLQKLIDEVCPQAKTIQDPKSFFGRVVAIDASMVLYQMLIAITDENGAPLTNGDGRVTSHLQGLISRYAVKAQTQFDKYTPSDTEEVQRLIERARAFDPSHLTVCMGVVDTCVPLAKRVIEGKARVERFLKEHSSGKDCASVLPSLVTLHREFKDMYTHMTASMGAEPTLQESEDALQQAVELKEAISRCFIIPLPVDMASMSLSGKGKYCQIERHNGSVRELIESAQAIIESEALIESCKAKLQSLVVPDMMECGALVGRCQNMIPLLEALTKDQKNCKPLLEKLSTLSKVSEVEIEDQEYEAEMLQLKAKKRTLTAKERSTYETQATAIRERVKSLREAHAARARAEKALSPYVHLAAVAKALGVKRGPIPLVRRVRGQCGVRETERQRQREEEGVVGMMIKGGDVVATQKERERETRGVVSTSSDRDTTNPLCTEALTGALGASTHVYGTIECYPAAPLPEISPQQDRASRRKSLAKWEKEIREREMWLSENS</sequence>
<dbReference type="AlphaFoldDB" id="A0A9K3CUC3"/>
<comment type="caution">
    <text evidence="4">The sequence shown here is derived from an EMBL/GenBank/DDBJ whole genome shotgun (WGS) entry which is preliminary data.</text>
</comment>
<keyword evidence="5" id="KW-1185">Reference proteome</keyword>
<dbReference type="InterPro" id="IPR029060">
    <property type="entry name" value="PIN-like_dom_sf"/>
</dbReference>
<feature type="region of interest" description="Disordered" evidence="2">
    <location>
        <begin position="415"/>
        <end position="438"/>
    </location>
</feature>
<organism evidence="4 5">
    <name type="scientific">Kipferlia bialata</name>
    <dbReference type="NCBI Taxonomy" id="797122"/>
    <lineage>
        <taxon>Eukaryota</taxon>
        <taxon>Metamonada</taxon>
        <taxon>Carpediemonas-like organisms</taxon>
        <taxon>Kipferlia</taxon>
    </lineage>
</organism>
<evidence type="ECO:0000256" key="1">
    <source>
        <dbReference type="SAM" id="Coils"/>
    </source>
</evidence>